<evidence type="ECO:0000313" key="2">
    <source>
        <dbReference type="EMBL" id="SOQ47731.1"/>
    </source>
</evidence>
<organism evidence="2">
    <name type="scientific">Spodoptera frugiperda</name>
    <name type="common">Fall armyworm</name>
    <dbReference type="NCBI Taxonomy" id="7108"/>
    <lineage>
        <taxon>Eukaryota</taxon>
        <taxon>Metazoa</taxon>
        <taxon>Ecdysozoa</taxon>
        <taxon>Arthropoda</taxon>
        <taxon>Hexapoda</taxon>
        <taxon>Insecta</taxon>
        <taxon>Pterygota</taxon>
        <taxon>Neoptera</taxon>
        <taxon>Endopterygota</taxon>
        <taxon>Lepidoptera</taxon>
        <taxon>Glossata</taxon>
        <taxon>Ditrysia</taxon>
        <taxon>Noctuoidea</taxon>
        <taxon>Noctuidae</taxon>
        <taxon>Amphipyrinae</taxon>
        <taxon>Spodoptera</taxon>
    </lineage>
</organism>
<proteinExistence type="predicted"/>
<protein>
    <submittedName>
        <fullName evidence="2">SFRICE_008462</fullName>
    </submittedName>
</protein>
<dbReference type="EMBL" id="ODYU01006141">
    <property type="protein sequence ID" value="SOQ47731.1"/>
    <property type="molecule type" value="Genomic_DNA"/>
</dbReference>
<name>A0A2H1W3R7_SPOFR</name>
<sequence>MLPMNMSLYHTLKLVRFLVKQLREQTDKRYCNIRVVSNGVCACALTEHPYAEGGATGYEMRQLQQQNVRLRDTLVRLRDLSAHDKHEMQKMHKDLEQYKSEIAELSRTKEKLSLRVDELEAQVADLREQVDAALGAEEMVEQLAEKKMALEDQVSGGICVDLYDM</sequence>
<gene>
    <name evidence="2" type="ORF">SFRICE_008462</name>
</gene>
<feature type="coiled-coil region" evidence="1">
    <location>
        <begin position="60"/>
        <end position="153"/>
    </location>
</feature>
<accession>A0A2H1W3R7</accession>
<keyword evidence="1" id="KW-0175">Coiled coil</keyword>
<evidence type="ECO:0000256" key="1">
    <source>
        <dbReference type="SAM" id="Coils"/>
    </source>
</evidence>
<dbReference type="AlphaFoldDB" id="A0A2H1W3R7"/>
<reference evidence="2" key="1">
    <citation type="submission" date="2016-07" db="EMBL/GenBank/DDBJ databases">
        <authorList>
            <person name="Bretaudeau A."/>
        </authorList>
    </citation>
    <scope>NUCLEOTIDE SEQUENCE</scope>
    <source>
        <strain evidence="2">Rice</strain>
        <tissue evidence="2">Whole body</tissue>
    </source>
</reference>